<dbReference type="GeneID" id="22110018"/>
<dbReference type="Proteomes" id="UP000028563">
    <property type="component" value="Segment"/>
</dbReference>
<keyword evidence="2" id="KW-1185">Reference proteome</keyword>
<reference evidence="1 2" key="1">
    <citation type="journal article" date="2014" name="Appl. Environ. Microbiol.">
        <title>Molecular Characterization of Three Lactobacillus delbrueckii subsp. bulgaricus Phages.</title>
        <authorList>
            <person name="Casey E."/>
            <person name="Mahony J."/>
            <person name="O'Connell-Motherway M."/>
            <person name="Bottacini F."/>
            <person name="Cornelissen A."/>
            <person name="Neve H."/>
            <person name="Heller K.J."/>
            <person name="Noben J.P."/>
            <person name="Dal Bello F."/>
            <person name="van Sinderen D."/>
        </authorList>
    </citation>
    <scope>NUCLEOTIDE SEQUENCE [LARGE SCALE GENOMIC DNA]</scope>
</reference>
<sequence>MSKSEEIQKANGTLKSTDIKGKGYIEVNQRIKAFRQVYPTGTISTEIV</sequence>
<protein>
    <submittedName>
        <fullName evidence="1">Uncharacterized protein</fullName>
    </submittedName>
</protein>
<name>A0A075KL92_9CAUD</name>
<organism evidence="1 2">
    <name type="scientific">Lactobacillus phage Ld3</name>
    <dbReference type="NCBI Taxonomy" id="1500735"/>
    <lineage>
        <taxon>Viruses</taxon>
        <taxon>Duplodnaviria</taxon>
        <taxon>Heunggongvirae</taxon>
        <taxon>Uroviricota</taxon>
        <taxon>Caudoviricetes</taxon>
        <taxon>Cequinquevirus</taxon>
        <taxon>Cequinquevirus Ld3</taxon>
    </lineage>
</organism>
<gene>
    <name evidence="1" type="ORF">LDB3_022</name>
</gene>
<evidence type="ECO:0000313" key="2">
    <source>
        <dbReference type="Proteomes" id="UP000028563"/>
    </source>
</evidence>
<dbReference type="RefSeq" id="YP_009098731.1">
    <property type="nucleotide sequence ID" value="NC_025421.1"/>
</dbReference>
<evidence type="ECO:0000313" key="1">
    <source>
        <dbReference type="EMBL" id="AIF54447.1"/>
    </source>
</evidence>
<dbReference type="EMBL" id="KJ564038">
    <property type="protein sequence ID" value="AIF54447.1"/>
    <property type="molecule type" value="Genomic_DNA"/>
</dbReference>
<dbReference type="KEGG" id="vg:22110018"/>
<proteinExistence type="predicted"/>
<accession>A0A075KL92</accession>